<dbReference type="AlphaFoldDB" id="A0A1G9ELE0"/>
<protein>
    <submittedName>
        <fullName evidence="7">Threonine/homoserine/homoserine lactone efflux protein</fullName>
    </submittedName>
</protein>
<feature type="transmembrane region" description="Helical" evidence="6">
    <location>
        <begin position="184"/>
        <end position="205"/>
    </location>
</feature>
<sequence length="206" mass="21113">MSASALDLALYAGAVAILFATPGPVWVALTARALSGGFHAAWPLALGVVVGDALWPALAVFGVAWVVSVFDGFMATLRLVASGIFLVMGLGLIRRRHRVVAADNRLTRPGAWAGFTAGLAVILGNPKAILFYMGALPGFFDLGHVTAGDVGAIMAISMAVPLAGNLVMAAFLGRIRTLLKSPAALARLNLVAGLLLVAVGVAIPFT</sequence>
<proteinExistence type="predicted"/>
<keyword evidence="2" id="KW-1003">Cell membrane</keyword>
<evidence type="ECO:0000313" key="8">
    <source>
        <dbReference type="Proteomes" id="UP000199328"/>
    </source>
</evidence>
<dbReference type="OrthoDB" id="9804822at2"/>
<evidence type="ECO:0000256" key="3">
    <source>
        <dbReference type="ARBA" id="ARBA00022692"/>
    </source>
</evidence>
<dbReference type="GO" id="GO:0005886">
    <property type="term" value="C:plasma membrane"/>
    <property type="evidence" value="ECO:0007669"/>
    <property type="project" value="UniProtKB-SubCell"/>
</dbReference>
<feature type="transmembrane region" description="Helical" evidence="6">
    <location>
        <begin position="114"/>
        <end position="140"/>
    </location>
</feature>
<evidence type="ECO:0000256" key="5">
    <source>
        <dbReference type="ARBA" id="ARBA00023136"/>
    </source>
</evidence>
<evidence type="ECO:0000256" key="1">
    <source>
        <dbReference type="ARBA" id="ARBA00004651"/>
    </source>
</evidence>
<reference evidence="8" key="1">
    <citation type="submission" date="2016-10" db="EMBL/GenBank/DDBJ databases">
        <authorList>
            <person name="Varghese N."/>
            <person name="Submissions S."/>
        </authorList>
    </citation>
    <scope>NUCLEOTIDE SEQUENCE [LARGE SCALE GENOMIC DNA]</scope>
    <source>
        <strain evidence="8">CGMCC 1.10789</strain>
    </source>
</reference>
<keyword evidence="8" id="KW-1185">Reference proteome</keyword>
<evidence type="ECO:0000256" key="2">
    <source>
        <dbReference type="ARBA" id="ARBA00022475"/>
    </source>
</evidence>
<dbReference type="PANTHER" id="PTHR30086:SF20">
    <property type="entry name" value="ARGININE EXPORTER PROTEIN ARGO-RELATED"/>
    <property type="match status" value="1"/>
</dbReference>
<dbReference type="GO" id="GO:0015171">
    <property type="term" value="F:amino acid transmembrane transporter activity"/>
    <property type="evidence" value="ECO:0007669"/>
    <property type="project" value="TreeGrafter"/>
</dbReference>
<accession>A0A1G9ELE0</accession>
<organism evidence="7 8">
    <name type="scientific">Meinhardsimonia xiamenensis</name>
    <dbReference type="NCBI Taxonomy" id="990712"/>
    <lineage>
        <taxon>Bacteria</taxon>
        <taxon>Pseudomonadati</taxon>
        <taxon>Pseudomonadota</taxon>
        <taxon>Alphaproteobacteria</taxon>
        <taxon>Rhodobacterales</taxon>
        <taxon>Paracoccaceae</taxon>
        <taxon>Meinhardsimonia</taxon>
    </lineage>
</organism>
<dbReference type="EMBL" id="FNFV01000004">
    <property type="protein sequence ID" value="SDK76893.1"/>
    <property type="molecule type" value="Genomic_DNA"/>
</dbReference>
<evidence type="ECO:0000256" key="4">
    <source>
        <dbReference type="ARBA" id="ARBA00022989"/>
    </source>
</evidence>
<feature type="transmembrane region" description="Helical" evidence="6">
    <location>
        <begin position="6"/>
        <end position="29"/>
    </location>
</feature>
<keyword evidence="5 6" id="KW-0472">Membrane</keyword>
<comment type="subcellular location">
    <subcellularLocation>
        <location evidence="1">Cell membrane</location>
        <topology evidence="1">Multi-pass membrane protein</topology>
    </subcellularLocation>
</comment>
<name>A0A1G9ELE0_9RHOB</name>
<dbReference type="Pfam" id="PF01810">
    <property type="entry name" value="LysE"/>
    <property type="match status" value="1"/>
</dbReference>
<feature type="transmembrane region" description="Helical" evidence="6">
    <location>
        <begin position="73"/>
        <end position="93"/>
    </location>
</feature>
<evidence type="ECO:0000256" key="6">
    <source>
        <dbReference type="SAM" id="Phobius"/>
    </source>
</evidence>
<gene>
    <name evidence="7" type="ORF">SAMN05216257_104363</name>
</gene>
<feature type="transmembrane region" description="Helical" evidence="6">
    <location>
        <begin position="152"/>
        <end position="172"/>
    </location>
</feature>
<feature type="transmembrane region" description="Helical" evidence="6">
    <location>
        <begin position="41"/>
        <end position="67"/>
    </location>
</feature>
<keyword evidence="3 6" id="KW-0812">Transmembrane</keyword>
<dbReference type="InterPro" id="IPR001123">
    <property type="entry name" value="LeuE-type"/>
</dbReference>
<dbReference type="PANTHER" id="PTHR30086">
    <property type="entry name" value="ARGININE EXPORTER PROTEIN ARGO"/>
    <property type="match status" value="1"/>
</dbReference>
<keyword evidence="4 6" id="KW-1133">Transmembrane helix</keyword>
<dbReference type="RefSeq" id="WP_092500564.1">
    <property type="nucleotide sequence ID" value="NZ_FNFV01000004.1"/>
</dbReference>
<dbReference type="Proteomes" id="UP000199328">
    <property type="component" value="Unassembled WGS sequence"/>
</dbReference>
<dbReference type="STRING" id="990712.SAMN05216257_104363"/>
<evidence type="ECO:0000313" key="7">
    <source>
        <dbReference type="EMBL" id="SDK76893.1"/>
    </source>
</evidence>